<dbReference type="GO" id="GO:0046872">
    <property type="term" value="F:metal ion binding"/>
    <property type="evidence" value="ECO:0007669"/>
    <property type="project" value="UniProtKB-KW"/>
</dbReference>
<evidence type="ECO:0000256" key="7">
    <source>
        <dbReference type="ARBA" id="ARBA00023002"/>
    </source>
</evidence>
<feature type="compositionally biased region" description="Polar residues" evidence="11">
    <location>
        <begin position="56"/>
        <end position="73"/>
    </location>
</feature>
<keyword evidence="4" id="KW-0963">Cytoplasm</keyword>
<comment type="catalytic activity">
    <reaction evidence="9">
        <text>L-homoarginine + 2-oxoglutarate + O2 = 6-hydroxy-L-homoarginine + succinate + CO2</text>
        <dbReference type="Rhea" id="RHEA:79839"/>
        <dbReference type="ChEBI" id="CHEBI:15379"/>
        <dbReference type="ChEBI" id="CHEBI:16526"/>
        <dbReference type="ChEBI" id="CHEBI:16810"/>
        <dbReference type="ChEBI" id="CHEBI:30031"/>
        <dbReference type="ChEBI" id="CHEBI:143006"/>
        <dbReference type="ChEBI" id="CHEBI:231270"/>
    </reaction>
</comment>
<evidence type="ECO:0000256" key="5">
    <source>
        <dbReference type="ARBA" id="ARBA00022723"/>
    </source>
</evidence>
<evidence type="ECO:0000256" key="6">
    <source>
        <dbReference type="ARBA" id="ARBA00022964"/>
    </source>
</evidence>
<evidence type="ECO:0000259" key="12">
    <source>
        <dbReference type="PROSITE" id="PS51471"/>
    </source>
</evidence>
<dbReference type="eggNOG" id="KOG0143">
    <property type="taxonomic scope" value="Eukaryota"/>
</dbReference>
<dbReference type="HOGENOM" id="CLU_010119_6_0_1"/>
<accession>A0A0E0IGP3</accession>
<protein>
    <recommendedName>
        <fullName evidence="12">Fe2OG dioxygenase domain-containing protein</fullName>
    </recommendedName>
</protein>
<dbReference type="Pfam" id="PF03171">
    <property type="entry name" value="2OG-FeII_Oxy"/>
    <property type="match status" value="1"/>
</dbReference>
<comment type="subcellular location">
    <subcellularLocation>
        <location evidence="2">Cytoplasm</location>
    </subcellularLocation>
</comment>
<evidence type="ECO:0000256" key="11">
    <source>
        <dbReference type="SAM" id="MobiDB-lite"/>
    </source>
</evidence>
<comment type="similarity">
    <text evidence="3 10">Belongs to the iron/ascorbate-dependent oxidoreductase family.</text>
</comment>
<dbReference type="FunFam" id="2.60.120.330:FF:000024">
    <property type="entry name" value="Probable 2-oxoglutarate-dependent dioxygenase At3g49630"/>
    <property type="match status" value="1"/>
</dbReference>
<evidence type="ECO:0000256" key="9">
    <source>
        <dbReference type="ARBA" id="ARBA00050708"/>
    </source>
</evidence>
<dbReference type="InterPro" id="IPR026992">
    <property type="entry name" value="DIOX_N"/>
</dbReference>
<sequence length="435" mass="48942">MAIQSYSYSGRGSERTAYRIIFFGQSNRIGFHYILSHFFLTLWFYKTPHMTSKVTPLSQQSKIPNPTQPNPTALSRHSSPARPPPESPSPDRRRVRVPTGGFSPCITMGSDFKAIPLIDISPLVGKIDDPSMVNDEDLLQVVQMLDDACREAGFFYVKGHGIADSLMKQVRDVTQKFFQLPYEEKLKIKMTPQSGYRGYQRVGENITKGKPDMHEAIDCYTPIEPGKYGDLAKPMVGSNLWPKYPSNFDVLLENYISLLRDLSRKIMRGIALALGAPVDAFEGTTAGDPFWVCRLIGYPVSTDIPEEQRTDTGCGAHTDYGLLTLVNQDDDICALEVRNQSGEWIYAKPIPGTFVCNIGDMLKVWSNGIYQPTLHRVVNNSPRYRVSVAFFYESNFDAAVEPVEFCRERTGGVAKYEKVVYGEHLVQKVLTNFVM</sequence>
<proteinExistence type="inferred from homology"/>
<dbReference type="PROSITE" id="PS51471">
    <property type="entry name" value="FE2OG_OXY"/>
    <property type="match status" value="1"/>
</dbReference>
<dbReference type="EnsemblPlants" id="ONIVA09G02020.1">
    <property type="protein sequence ID" value="ONIVA09G02020.1"/>
    <property type="gene ID" value="ONIVA09G02020"/>
</dbReference>
<evidence type="ECO:0000256" key="3">
    <source>
        <dbReference type="ARBA" id="ARBA00008056"/>
    </source>
</evidence>
<dbReference type="Gene3D" id="2.60.120.330">
    <property type="entry name" value="B-lactam Antibiotic, Isopenicillin N Synthase, Chain"/>
    <property type="match status" value="1"/>
</dbReference>
<dbReference type="PRINTS" id="PR00682">
    <property type="entry name" value="IPNSYNTHASE"/>
</dbReference>
<dbReference type="GO" id="GO:0016706">
    <property type="term" value="F:2-oxoglutarate-dependent dioxygenase activity"/>
    <property type="evidence" value="ECO:0007669"/>
    <property type="project" value="UniProtKB-ARBA"/>
</dbReference>
<dbReference type="OMA" id="ARETGFF"/>
<dbReference type="STRING" id="4536.A0A0E0IGP3"/>
<evidence type="ECO:0000313" key="13">
    <source>
        <dbReference type="EnsemblPlants" id="ONIVA09G02020.1"/>
    </source>
</evidence>
<reference evidence="13" key="1">
    <citation type="submission" date="2015-04" db="UniProtKB">
        <authorList>
            <consortium name="EnsemblPlants"/>
        </authorList>
    </citation>
    <scope>IDENTIFICATION</scope>
    <source>
        <strain evidence="13">SL10</strain>
    </source>
</reference>
<evidence type="ECO:0000256" key="4">
    <source>
        <dbReference type="ARBA" id="ARBA00022490"/>
    </source>
</evidence>
<dbReference type="AlphaFoldDB" id="A0A0E0IGP3"/>
<keyword evidence="7 10" id="KW-0560">Oxidoreductase</keyword>
<feature type="domain" description="Fe2OG dioxygenase" evidence="12">
    <location>
        <begin position="289"/>
        <end position="394"/>
    </location>
</feature>
<evidence type="ECO:0000256" key="10">
    <source>
        <dbReference type="RuleBase" id="RU003682"/>
    </source>
</evidence>
<dbReference type="SUPFAM" id="SSF51197">
    <property type="entry name" value="Clavaminate synthase-like"/>
    <property type="match status" value="1"/>
</dbReference>
<evidence type="ECO:0000313" key="14">
    <source>
        <dbReference type="Proteomes" id="UP000006591"/>
    </source>
</evidence>
<name>A0A0E0IGP3_ORYNI</name>
<dbReference type="PANTHER" id="PTHR47990">
    <property type="entry name" value="2-OXOGLUTARATE (2OG) AND FE(II)-DEPENDENT OXYGENASE SUPERFAMILY PROTEIN-RELATED"/>
    <property type="match status" value="1"/>
</dbReference>
<evidence type="ECO:0000256" key="8">
    <source>
        <dbReference type="ARBA" id="ARBA00023004"/>
    </source>
</evidence>
<evidence type="ECO:0000256" key="2">
    <source>
        <dbReference type="ARBA" id="ARBA00004496"/>
    </source>
</evidence>
<reference evidence="13" key="2">
    <citation type="submission" date="2018-04" db="EMBL/GenBank/DDBJ databases">
        <title>OnivRS2 (Oryza nivara Reference Sequence Version 2).</title>
        <authorList>
            <person name="Zhang J."/>
            <person name="Kudrna D."/>
            <person name="Lee S."/>
            <person name="Talag J."/>
            <person name="Rajasekar S."/>
            <person name="Welchert J."/>
            <person name="Hsing Y.-I."/>
            <person name="Wing R.A."/>
        </authorList>
    </citation>
    <scope>NUCLEOTIDE SEQUENCE [LARGE SCALE GENOMIC DNA]</scope>
    <source>
        <strain evidence="13">SL10</strain>
    </source>
</reference>
<dbReference type="InterPro" id="IPR005123">
    <property type="entry name" value="Oxoglu/Fe-dep_dioxygenase_dom"/>
</dbReference>
<dbReference type="Pfam" id="PF14226">
    <property type="entry name" value="DIOX_N"/>
    <property type="match status" value="1"/>
</dbReference>
<dbReference type="InterPro" id="IPR027443">
    <property type="entry name" value="IPNS-like_sf"/>
</dbReference>
<organism evidence="13">
    <name type="scientific">Oryza nivara</name>
    <name type="common">Indian wild rice</name>
    <name type="synonym">Oryza sativa f. spontanea</name>
    <dbReference type="NCBI Taxonomy" id="4536"/>
    <lineage>
        <taxon>Eukaryota</taxon>
        <taxon>Viridiplantae</taxon>
        <taxon>Streptophyta</taxon>
        <taxon>Embryophyta</taxon>
        <taxon>Tracheophyta</taxon>
        <taxon>Spermatophyta</taxon>
        <taxon>Magnoliopsida</taxon>
        <taxon>Liliopsida</taxon>
        <taxon>Poales</taxon>
        <taxon>Poaceae</taxon>
        <taxon>BOP clade</taxon>
        <taxon>Oryzoideae</taxon>
        <taxon>Oryzeae</taxon>
        <taxon>Oryzinae</taxon>
        <taxon>Oryza</taxon>
    </lineage>
</organism>
<dbReference type="Gramene" id="ONIVA09G02020.1">
    <property type="protein sequence ID" value="ONIVA09G02020.1"/>
    <property type="gene ID" value="ONIVA09G02020"/>
</dbReference>
<dbReference type="InterPro" id="IPR050231">
    <property type="entry name" value="Iron_ascorbate_oxido_reductase"/>
</dbReference>
<keyword evidence="8 10" id="KW-0408">Iron</keyword>
<dbReference type="InterPro" id="IPR044861">
    <property type="entry name" value="IPNS-like_FE2OG_OXY"/>
</dbReference>
<keyword evidence="5 10" id="KW-0479">Metal-binding</keyword>
<keyword evidence="14" id="KW-1185">Reference proteome</keyword>
<dbReference type="GO" id="GO:0005737">
    <property type="term" value="C:cytoplasm"/>
    <property type="evidence" value="ECO:0007669"/>
    <property type="project" value="UniProtKB-SubCell"/>
</dbReference>
<dbReference type="Proteomes" id="UP000006591">
    <property type="component" value="Chromosome 9"/>
</dbReference>
<dbReference type="SMR" id="A0A0E0IGP3"/>
<feature type="region of interest" description="Disordered" evidence="11">
    <location>
        <begin position="56"/>
        <end position="100"/>
    </location>
</feature>
<keyword evidence="6" id="KW-0223">Dioxygenase</keyword>
<evidence type="ECO:0000256" key="1">
    <source>
        <dbReference type="ARBA" id="ARBA00001961"/>
    </source>
</evidence>
<comment type="cofactor">
    <cofactor evidence="1">
        <name>L-ascorbate</name>
        <dbReference type="ChEBI" id="CHEBI:38290"/>
    </cofactor>
</comment>